<protein>
    <submittedName>
        <fullName evidence="1">Uncharacterized protein</fullName>
    </submittedName>
</protein>
<sequence>MGIFKDMTDRYCQKILETYQSQADEKTYKGKEAELLVQRNDFAKCLIKKIKEIEVNDNNHLDYFERVLKEINLNLKEVKSAVKEYNKEFKTEFTTDLYETLFNSSLINFIQALRNLFESSPTLITDIKDKSSFSNERNVPWVCQFSFILYEYILEREFDIAVNKVDRDIFDAKKQLIFKYIQSVGDLCSRFNMKEDDTSYQELMKALLKSMRSEEQKIQRRQSEGNTTSYNFMAYLYKASEQIVGKNHLGQKIDLLMSEFDGRAEQGLVCK</sequence>
<reference evidence="1 3" key="1">
    <citation type="submission" date="2018-05" db="EMBL/GenBank/DDBJ databases">
        <title>Legionella qingyii sp.nov., whole genome shotgun sequence.</title>
        <authorList>
            <person name="Wu H."/>
            <person name="Zhu Q."/>
            <person name="Hu C."/>
        </authorList>
    </citation>
    <scope>NUCLEOTIDE SEQUENCE [LARGE SCALE GENOMIC DNA]</scope>
    <source>
        <strain evidence="1 3">HEB18</strain>
    </source>
</reference>
<dbReference type="AlphaFoldDB" id="A0A317U0T7"/>
<evidence type="ECO:0000313" key="2">
    <source>
        <dbReference type="EMBL" id="RUR21312.1"/>
    </source>
</evidence>
<keyword evidence="4" id="KW-1185">Reference proteome</keyword>
<dbReference type="Proteomes" id="UP000247152">
    <property type="component" value="Unassembled WGS sequence"/>
</dbReference>
<evidence type="ECO:0000313" key="1">
    <source>
        <dbReference type="EMBL" id="PWY53980.1"/>
    </source>
</evidence>
<dbReference type="EMBL" id="QHJG01000051">
    <property type="protein sequence ID" value="PWY53980.1"/>
    <property type="molecule type" value="Genomic_DNA"/>
</dbReference>
<reference evidence="2 4" key="2">
    <citation type="submission" date="2018-12" db="EMBL/GenBank/DDBJ databases">
        <title>Legionella sp,whole genome shotgun sequence.</title>
        <authorList>
            <person name="Wu H."/>
        </authorList>
    </citation>
    <scope>NUCLEOTIDE SEQUENCE [LARGE SCALE GENOMIC DNA]</scope>
    <source>
        <strain evidence="4">km489</strain>
        <strain evidence="2">Km489</strain>
    </source>
</reference>
<dbReference type="RefSeq" id="WP_110144138.1">
    <property type="nucleotide sequence ID" value="NZ_QHJG01000051.1"/>
</dbReference>
<accession>A0A317U0T7</accession>
<organism evidence="1 3">
    <name type="scientific">Legionella qingyii</name>
    <dbReference type="NCBI Taxonomy" id="2184757"/>
    <lineage>
        <taxon>Bacteria</taxon>
        <taxon>Pseudomonadati</taxon>
        <taxon>Pseudomonadota</taxon>
        <taxon>Gammaproteobacteria</taxon>
        <taxon>Legionellales</taxon>
        <taxon>Legionellaceae</taxon>
        <taxon>Legionella</taxon>
    </lineage>
</organism>
<name>A0A317U0T7_9GAMM</name>
<evidence type="ECO:0000313" key="3">
    <source>
        <dbReference type="Proteomes" id="UP000247152"/>
    </source>
</evidence>
<proteinExistence type="predicted"/>
<dbReference type="OrthoDB" id="5651934at2"/>
<dbReference type="Proteomes" id="UP000287374">
    <property type="component" value="Unassembled WGS sequence"/>
</dbReference>
<evidence type="ECO:0000313" key="4">
    <source>
        <dbReference type="Proteomes" id="UP000287374"/>
    </source>
</evidence>
<gene>
    <name evidence="1" type="ORF">DGG96_19440</name>
    <name evidence="2" type="ORF">ELY20_12485</name>
</gene>
<comment type="caution">
    <text evidence="1">The sequence shown here is derived from an EMBL/GenBank/DDBJ whole genome shotgun (WGS) entry which is preliminary data.</text>
</comment>
<dbReference type="EMBL" id="RZGX01000017">
    <property type="protein sequence ID" value="RUR21312.1"/>
    <property type="molecule type" value="Genomic_DNA"/>
</dbReference>